<keyword evidence="2" id="KW-1185">Reference proteome</keyword>
<dbReference type="EMBL" id="MZGS01000006">
    <property type="protein sequence ID" value="PWB88356.1"/>
    <property type="molecule type" value="Genomic_DNA"/>
</dbReference>
<evidence type="ECO:0008006" key="3">
    <source>
        <dbReference type="Google" id="ProtNLM"/>
    </source>
</evidence>
<dbReference type="AlphaFoldDB" id="A0A315XPN5"/>
<dbReference type="RefSeq" id="WP_116591083.1">
    <property type="nucleotide sequence ID" value="NZ_MZGS01000006.1"/>
</dbReference>
<accession>A0A315XPN5</accession>
<evidence type="ECO:0000313" key="2">
    <source>
        <dbReference type="Proteomes" id="UP000251717"/>
    </source>
</evidence>
<reference evidence="1 2" key="1">
    <citation type="submission" date="2017-03" db="EMBL/GenBank/DDBJ databases">
        <title>Genome sequence of Methanobrevibacter thaueri.</title>
        <authorList>
            <person name="Poehlein A."/>
            <person name="Seedorf H."/>
            <person name="Daniel R."/>
        </authorList>
    </citation>
    <scope>NUCLEOTIDE SEQUENCE [LARGE SCALE GENOMIC DNA]</scope>
    <source>
        <strain evidence="1 2">DSM 11995</strain>
    </source>
</reference>
<organism evidence="1 2">
    <name type="scientific">Methanobrevibacter thaueri</name>
    <dbReference type="NCBI Taxonomy" id="190975"/>
    <lineage>
        <taxon>Archaea</taxon>
        <taxon>Methanobacteriati</taxon>
        <taxon>Methanobacteriota</taxon>
        <taxon>Methanomada group</taxon>
        <taxon>Methanobacteria</taxon>
        <taxon>Methanobacteriales</taxon>
        <taxon>Methanobacteriaceae</taxon>
        <taxon>Methanobrevibacter</taxon>
    </lineage>
</organism>
<evidence type="ECO:0000313" key="1">
    <source>
        <dbReference type="EMBL" id="PWB88356.1"/>
    </source>
</evidence>
<dbReference type="Proteomes" id="UP000251717">
    <property type="component" value="Unassembled WGS sequence"/>
</dbReference>
<comment type="caution">
    <text evidence="1">The sequence shown here is derived from an EMBL/GenBank/DDBJ whole genome shotgun (WGS) entry which is preliminary data.</text>
</comment>
<name>A0A315XPN5_9EURY</name>
<gene>
    <name evidence="1" type="ORF">MBBTH_00870</name>
</gene>
<sequence>MQRSYVTNNHLVSKFNEIGGYFEDGNEVPEYLFIQFVQELGVSNLLIPGIIEDDTLSFDILTSDDESIDVLPLFSDDEAFIECYGEDSEFSPIANDIRIYIDLLNDSELDGILFNPDSVDFLLERDILVNLPLPPVIETDDEFEGYDGERLLNIAQEASNDSLIEFLKSDDDSFEALMLELQKSTLLNAVVSEEDLSVYAKNGVISSEDAGEFLLCTTGDEETQFGVLFTSADAIRQGLDEESEMNCYCQVALLGEFLEFVLKSDMDGIIINPGSDDYLIGREALLEAYGGLALDNPAFKNARDYAFML</sequence>
<proteinExistence type="predicted"/>
<protein>
    <recommendedName>
        <fullName evidence="3">SseB protein N-terminal domain-containing protein</fullName>
    </recommendedName>
</protein>